<feature type="compositionally biased region" description="Basic and acidic residues" evidence="1">
    <location>
        <begin position="254"/>
        <end position="271"/>
    </location>
</feature>
<feature type="compositionally biased region" description="Basic and acidic residues" evidence="1">
    <location>
        <begin position="290"/>
        <end position="302"/>
    </location>
</feature>
<evidence type="ECO:0000313" key="4">
    <source>
        <dbReference type="Proteomes" id="UP000273326"/>
    </source>
</evidence>
<dbReference type="InterPro" id="IPR025889">
    <property type="entry name" value="GSP17M-like_dom"/>
</dbReference>
<reference evidence="4" key="1">
    <citation type="submission" date="2018-12" db="EMBL/GenBank/DDBJ databases">
        <title>Complete genome sequencing of Jeotgalibaca sp. H21T32.</title>
        <authorList>
            <person name="Bae J.-W."/>
            <person name="Lee S.-Y."/>
        </authorList>
    </citation>
    <scope>NUCLEOTIDE SEQUENCE [LARGE SCALE GENOMIC DNA]</scope>
    <source>
        <strain evidence="4">H21T32</strain>
    </source>
</reference>
<evidence type="ECO:0000313" key="3">
    <source>
        <dbReference type="EMBL" id="AZP04967.1"/>
    </source>
</evidence>
<dbReference type="KEGG" id="jeh:EJN90_10115"/>
<sequence length="308" mass="34467">MNKRVEGTFADFTDIKDAINQMLGQGYASKQLLVVTRNKYGKQLQDETTVEVVLTNDNGESLWDRIVDFFTIDLDDDDNDDEIDEEDVFEDYGIDENTYERFEEALENGEYLLLIDDAPPAQQEHSQYLVRDGIIPEEEPDMTKNNKVNPDWVESDESVKGDVEKHSVEAGKKAEHPHPDPQPGEKADDNVKEPIPQSQHPDPPVDGDDEESGSSDEDDDAPTEAEENPDLKEDTTGQPIVAPDPEGDPTMADDNQKLDEMQVDAPESHPAEDEDGFQVSKDPFGGNTEPVDKKDGGEKIDPEYEETE</sequence>
<keyword evidence="4" id="KW-1185">Reference proteome</keyword>
<feature type="compositionally biased region" description="Basic and acidic residues" evidence="1">
    <location>
        <begin position="157"/>
        <end position="192"/>
    </location>
</feature>
<dbReference type="AlphaFoldDB" id="A0A3Q9BL61"/>
<feature type="compositionally biased region" description="Acidic residues" evidence="1">
    <location>
        <begin position="205"/>
        <end position="228"/>
    </location>
</feature>
<accession>A0A3Q9BL61</accession>
<protein>
    <recommendedName>
        <fullName evidence="2">General stress protein 17M-like domain-containing protein</fullName>
    </recommendedName>
</protein>
<dbReference type="Proteomes" id="UP000273326">
    <property type="component" value="Chromosome"/>
</dbReference>
<dbReference type="OrthoDB" id="2168108at2"/>
<dbReference type="EMBL" id="CP034465">
    <property type="protein sequence ID" value="AZP04967.1"/>
    <property type="molecule type" value="Genomic_DNA"/>
</dbReference>
<dbReference type="Pfam" id="PF11181">
    <property type="entry name" value="YflT"/>
    <property type="match status" value="1"/>
</dbReference>
<proteinExistence type="predicted"/>
<name>A0A3Q9BL61_9LACT</name>
<evidence type="ECO:0000256" key="1">
    <source>
        <dbReference type="SAM" id="MobiDB-lite"/>
    </source>
</evidence>
<feature type="region of interest" description="Disordered" evidence="1">
    <location>
        <begin position="134"/>
        <end position="308"/>
    </location>
</feature>
<evidence type="ECO:0000259" key="2">
    <source>
        <dbReference type="Pfam" id="PF11181"/>
    </source>
</evidence>
<dbReference type="RefSeq" id="WP_126110886.1">
    <property type="nucleotide sequence ID" value="NZ_CP034465.1"/>
</dbReference>
<feature type="domain" description="General stress protein 17M-like" evidence="2">
    <location>
        <begin position="7"/>
        <end position="109"/>
    </location>
</feature>
<organism evidence="3 4">
    <name type="scientific">Jeotgalibaca ciconiae</name>
    <dbReference type="NCBI Taxonomy" id="2496265"/>
    <lineage>
        <taxon>Bacteria</taxon>
        <taxon>Bacillati</taxon>
        <taxon>Bacillota</taxon>
        <taxon>Bacilli</taxon>
        <taxon>Lactobacillales</taxon>
        <taxon>Carnobacteriaceae</taxon>
        <taxon>Jeotgalibaca</taxon>
    </lineage>
</organism>
<gene>
    <name evidence="3" type="ORF">EJN90_10115</name>
</gene>